<keyword evidence="1" id="KW-0378">Hydrolase</keyword>
<dbReference type="EMBL" id="CAJHUB010000677">
    <property type="protein sequence ID" value="CAD7676526.1"/>
    <property type="molecule type" value="Genomic_DNA"/>
</dbReference>
<dbReference type="InterPro" id="IPR043502">
    <property type="entry name" value="DNA/RNA_pol_sf"/>
</dbReference>
<protein>
    <submittedName>
        <fullName evidence="4">(raccoon dog) hypothetical protein</fullName>
    </submittedName>
</protein>
<dbReference type="InterPro" id="IPR050462">
    <property type="entry name" value="Retroviral_Gag-Pol_poly"/>
</dbReference>
<dbReference type="GO" id="GO:0006508">
    <property type="term" value="P:proteolysis"/>
    <property type="evidence" value="ECO:0007669"/>
    <property type="project" value="InterPro"/>
</dbReference>
<dbReference type="Gene3D" id="2.40.70.10">
    <property type="entry name" value="Acid Proteases"/>
    <property type="match status" value="1"/>
</dbReference>
<dbReference type="InterPro" id="IPR001969">
    <property type="entry name" value="Aspartic_peptidase_AS"/>
</dbReference>
<evidence type="ECO:0000259" key="3">
    <source>
        <dbReference type="PROSITE" id="PS50175"/>
    </source>
</evidence>
<organism evidence="4 5">
    <name type="scientific">Nyctereutes procyonoides</name>
    <name type="common">Raccoon dog</name>
    <name type="synonym">Canis procyonoides</name>
    <dbReference type="NCBI Taxonomy" id="34880"/>
    <lineage>
        <taxon>Eukaryota</taxon>
        <taxon>Metazoa</taxon>
        <taxon>Chordata</taxon>
        <taxon>Craniata</taxon>
        <taxon>Vertebrata</taxon>
        <taxon>Euteleostomi</taxon>
        <taxon>Mammalia</taxon>
        <taxon>Eutheria</taxon>
        <taxon>Laurasiatheria</taxon>
        <taxon>Carnivora</taxon>
        <taxon>Caniformia</taxon>
        <taxon>Canidae</taxon>
        <taxon>Nyctereutes</taxon>
    </lineage>
</organism>
<dbReference type="SUPFAM" id="SSF56672">
    <property type="entry name" value="DNA/RNA polymerases"/>
    <property type="match status" value="1"/>
</dbReference>
<feature type="domain" description="Peptidase A2" evidence="3">
    <location>
        <begin position="241"/>
        <end position="311"/>
    </location>
</feature>
<dbReference type="PRINTS" id="PR01217">
    <property type="entry name" value="PRICHEXTENSN"/>
</dbReference>
<dbReference type="Gene3D" id="3.30.70.270">
    <property type="match status" value="1"/>
</dbReference>
<dbReference type="Gene3D" id="1.10.375.10">
    <property type="entry name" value="Human Immunodeficiency Virus Type 1 Capsid Protein"/>
    <property type="match status" value="1"/>
</dbReference>
<dbReference type="InterPro" id="IPR008919">
    <property type="entry name" value="Retrov_capsid_N"/>
</dbReference>
<dbReference type="PANTHER" id="PTHR33166">
    <property type="entry name" value="GAG_P30 DOMAIN-CONTAINING PROTEIN"/>
    <property type="match status" value="1"/>
</dbReference>
<dbReference type="InterPro" id="IPR003036">
    <property type="entry name" value="Gag_P30"/>
</dbReference>
<evidence type="ECO:0000313" key="4">
    <source>
        <dbReference type="EMBL" id="CAD7676526.1"/>
    </source>
</evidence>
<feature type="compositionally biased region" description="Pro residues" evidence="2">
    <location>
        <begin position="12"/>
        <end position="31"/>
    </location>
</feature>
<dbReference type="AlphaFoldDB" id="A0A811YGW9"/>
<evidence type="ECO:0000313" key="5">
    <source>
        <dbReference type="Proteomes" id="UP000645828"/>
    </source>
</evidence>
<keyword evidence="5" id="KW-1185">Reference proteome</keyword>
<dbReference type="InterPro" id="IPR043128">
    <property type="entry name" value="Rev_trsase/Diguanyl_cyclase"/>
</dbReference>
<feature type="region of interest" description="Disordered" evidence="2">
    <location>
        <begin position="1"/>
        <end position="103"/>
    </location>
</feature>
<dbReference type="SUPFAM" id="SSF50630">
    <property type="entry name" value="Acid proteases"/>
    <property type="match status" value="1"/>
</dbReference>
<dbReference type="Pfam" id="PF00077">
    <property type="entry name" value="RVP"/>
    <property type="match status" value="1"/>
</dbReference>
<dbReference type="GO" id="GO:0004190">
    <property type="term" value="F:aspartic-type endopeptidase activity"/>
    <property type="evidence" value="ECO:0007669"/>
    <property type="project" value="InterPro"/>
</dbReference>
<dbReference type="PROSITE" id="PS00141">
    <property type="entry name" value="ASP_PROTEASE"/>
    <property type="match status" value="1"/>
</dbReference>
<dbReference type="Gene3D" id="3.10.10.10">
    <property type="entry name" value="HIV Type 1 Reverse Transcriptase, subunit A, domain 1"/>
    <property type="match status" value="1"/>
</dbReference>
<dbReference type="InterPro" id="IPR001995">
    <property type="entry name" value="Peptidase_A2_cat"/>
</dbReference>
<evidence type="ECO:0000256" key="2">
    <source>
        <dbReference type="SAM" id="MobiDB-lite"/>
    </source>
</evidence>
<dbReference type="InterPro" id="IPR021109">
    <property type="entry name" value="Peptidase_aspartic_dom_sf"/>
</dbReference>
<reference evidence="4" key="1">
    <citation type="submission" date="2020-12" db="EMBL/GenBank/DDBJ databases">
        <authorList>
            <consortium name="Molecular Ecology Group"/>
        </authorList>
    </citation>
    <scope>NUCLEOTIDE SEQUENCE</scope>
    <source>
        <strain evidence="4">TBG_1078</strain>
    </source>
</reference>
<dbReference type="SUPFAM" id="SSF47943">
    <property type="entry name" value="Retrovirus capsid protein, N-terminal core domain"/>
    <property type="match status" value="1"/>
</dbReference>
<dbReference type="Pfam" id="PF02093">
    <property type="entry name" value="Gag_p30"/>
    <property type="match status" value="1"/>
</dbReference>
<sequence length="504" mass="55369">MLYPFSGGTGPRPSPPPCPTPPNPRPSPPSTLCPLKFPESKPKEPPVLPGDQDSLLLLDSSPPPYAQSPTPRSEAPTSPPAPSAPSPDSTGAEGQPLASPPLASRLRFRRERGGESEDVWTSQAFPLRSVGGQMQYWPFSASDLYNWKTHNPSFPRDPQALTGLIESILLTHQPTRDDRQQLLQTLLTTEERQRVYLEARKNVPGADGRRPGCLMRLRMFSPWFARPGTTTLLLVGSGSPVTFLVDTGAQHSVLTEAKGPLSSKTSWVQGATGGKLYRWTTERKVHLSTGQVTHSFLLVPDCPYPLLGRDLLSKVGAQIPFQQKGATITGAGGQPLQVLTLRREDEHRLHEDSPPLVQPLDSEWLTNYPQAWVETAGMGLAVNQPPIIINLKPSATPISIRQYSMSKEAKEGIRPHIQRLLQLGILIPCQSPWNTPLLPVKKPGTGDYRPVQDLREVNWRTEDIHPTVPNPYNLLSTLPPSHVWYTVLDLKDAFFRGSLGGAAV</sequence>
<gene>
    <name evidence="4" type="ORF">NYPRO_LOCUS9321</name>
</gene>
<comment type="caution">
    <text evidence="4">The sequence shown here is derived from an EMBL/GenBank/DDBJ whole genome shotgun (WGS) entry which is preliminary data.</text>
</comment>
<dbReference type="InterPro" id="IPR018061">
    <property type="entry name" value="Retropepsins"/>
</dbReference>
<evidence type="ECO:0000256" key="1">
    <source>
        <dbReference type="ARBA" id="ARBA00022801"/>
    </source>
</evidence>
<feature type="compositionally biased region" description="Low complexity" evidence="2">
    <location>
        <begin position="49"/>
        <end position="60"/>
    </location>
</feature>
<dbReference type="Proteomes" id="UP000645828">
    <property type="component" value="Unassembled WGS sequence"/>
</dbReference>
<dbReference type="GO" id="GO:0019068">
    <property type="term" value="P:virion assembly"/>
    <property type="evidence" value="ECO:0007669"/>
    <property type="project" value="InterPro"/>
</dbReference>
<proteinExistence type="predicted"/>
<dbReference type="PROSITE" id="PS50175">
    <property type="entry name" value="ASP_PROT_RETROV"/>
    <property type="match status" value="1"/>
</dbReference>
<accession>A0A811YGW9</accession>
<name>A0A811YGW9_NYCPR</name>